<evidence type="ECO:0000313" key="6">
    <source>
        <dbReference type="Proteomes" id="UP001197114"/>
    </source>
</evidence>
<dbReference type="InterPro" id="IPR001254">
    <property type="entry name" value="Trypsin_dom"/>
</dbReference>
<keyword evidence="6" id="KW-1185">Reference proteome</keyword>
<evidence type="ECO:0000256" key="3">
    <source>
        <dbReference type="SAM" id="SignalP"/>
    </source>
</evidence>
<evidence type="ECO:0000259" key="4">
    <source>
        <dbReference type="PROSITE" id="PS50240"/>
    </source>
</evidence>
<dbReference type="PRINTS" id="PR00722">
    <property type="entry name" value="CHYMOTRYPSIN"/>
</dbReference>
<evidence type="ECO:0000256" key="2">
    <source>
        <dbReference type="ARBA" id="ARBA00023157"/>
    </source>
</evidence>
<reference evidence="5 6" key="1">
    <citation type="submission" date="2019-11" db="EMBL/GenBank/DDBJ databases">
        <authorList>
            <person name="Ay H."/>
        </authorList>
    </citation>
    <scope>NUCLEOTIDE SEQUENCE [LARGE SCALE GENOMIC DNA]</scope>
    <source>
        <strain evidence="5 6">BG9H</strain>
    </source>
</reference>
<dbReference type="Proteomes" id="UP001197114">
    <property type="component" value="Unassembled WGS sequence"/>
</dbReference>
<feature type="chain" id="PRO_5046819896" evidence="3">
    <location>
        <begin position="32"/>
        <end position="270"/>
    </location>
</feature>
<dbReference type="InterPro" id="IPR050430">
    <property type="entry name" value="Peptidase_S1"/>
</dbReference>
<organism evidence="5 6">
    <name type="scientific">Streptomyces anatolicus</name>
    <dbReference type="NCBI Taxonomy" id="2675858"/>
    <lineage>
        <taxon>Bacteria</taxon>
        <taxon>Bacillati</taxon>
        <taxon>Actinomycetota</taxon>
        <taxon>Actinomycetes</taxon>
        <taxon>Kitasatosporales</taxon>
        <taxon>Streptomycetaceae</taxon>
        <taxon>Streptomyces</taxon>
    </lineage>
</organism>
<feature type="domain" description="Peptidase S1" evidence="4">
    <location>
        <begin position="71"/>
        <end position="268"/>
    </location>
</feature>
<feature type="signal peptide" evidence="3">
    <location>
        <begin position="1"/>
        <end position="31"/>
    </location>
</feature>
<name>A0ABS6YHL9_9ACTN</name>
<protein>
    <submittedName>
        <fullName evidence="5">Trypsin-like serine protease</fullName>
    </submittedName>
</protein>
<dbReference type="PROSITE" id="PS50240">
    <property type="entry name" value="TRYPSIN_DOM"/>
    <property type="match status" value="1"/>
</dbReference>
<keyword evidence="2" id="KW-1015">Disulfide bond</keyword>
<proteinExistence type="inferred from homology"/>
<dbReference type="RefSeq" id="WP_219686594.1">
    <property type="nucleotide sequence ID" value="NZ_WMBF01000002.1"/>
</dbReference>
<keyword evidence="3" id="KW-0732">Signal</keyword>
<dbReference type="InterPro" id="IPR009003">
    <property type="entry name" value="Peptidase_S1_PA"/>
</dbReference>
<dbReference type="Pfam" id="PF00089">
    <property type="entry name" value="Trypsin"/>
    <property type="match status" value="1"/>
</dbReference>
<evidence type="ECO:0000313" key="5">
    <source>
        <dbReference type="EMBL" id="MBW5420086.1"/>
    </source>
</evidence>
<evidence type="ECO:0000256" key="1">
    <source>
        <dbReference type="ARBA" id="ARBA00007664"/>
    </source>
</evidence>
<dbReference type="SMART" id="SM00020">
    <property type="entry name" value="Tryp_SPc"/>
    <property type="match status" value="1"/>
</dbReference>
<accession>A0ABS6YHL9</accession>
<dbReference type="PANTHER" id="PTHR24276">
    <property type="entry name" value="POLYSERASE-RELATED"/>
    <property type="match status" value="1"/>
</dbReference>
<dbReference type="PANTHER" id="PTHR24276:SF98">
    <property type="entry name" value="FI18310P1-RELATED"/>
    <property type="match status" value="1"/>
</dbReference>
<dbReference type="Gene3D" id="2.40.10.10">
    <property type="entry name" value="Trypsin-like serine proteases"/>
    <property type="match status" value="1"/>
</dbReference>
<dbReference type="EMBL" id="WMBF01000002">
    <property type="protein sequence ID" value="MBW5420086.1"/>
    <property type="molecule type" value="Genomic_DNA"/>
</dbReference>
<gene>
    <name evidence="5" type="ORF">GKQ77_00615</name>
</gene>
<comment type="caution">
    <text evidence="5">The sequence shown here is derived from an EMBL/GenBank/DDBJ whole genome shotgun (WGS) entry which is preliminary data.</text>
</comment>
<comment type="similarity">
    <text evidence="1">Belongs to the peptidase S1 family.</text>
</comment>
<dbReference type="InterPro" id="IPR001314">
    <property type="entry name" value="Peptidase_S1A"/>
</dbReference>
<dbReference type="SUPFAM" id="SSF50494">
    <property type="entry name" value="Trypsin-like serine proteases"/>
    <property type="match status" value="1"/>
</dbReference>
<dbReference type="InterPro" id="IPR043504">
    <property type="entry name" value="Peptidase_S1_PA_chymotrypsin"/>
</dbReference>
<sequence>MQVRKLSVRAAACAAGLATTLALGAVGQATAAPAPASAPADTPAYTAAAHSTAGAVGTTAASPKKTGAQPIIGGRETQAQPYHARVLQNGQGICTATLVSARHILTAKHCVDRSAQYTFRIGSTYASSGGTMAAAARVTLHPSADLAMVRLDRDVTLTPAKIASTYPQTGTNVSVYGWGATCRDNESTCQSPVLKTAAMRMTGLTTDHYGGTAIALQGVDGVAAGGDSGGPAMVGGTVVGVASTSDRQSRSNYTATAAYTNWIQSAASNG</sequence>